<proteinExistence type="inferred from homology"/>
<dbReference type="RefSeq" id="WP_332080973.1">
    <property type="nucleotide sequence ID" value="NZ_JAZHYN010000011.1"/>
</dbReference>
<comment type="similarity">
    <text evidence="1">Belongs to the Omp25/RopB family.</text>
</comment>
<dbReference type="EMBL" id="JAZHYN010000011">
    <property type="protein sequence ID" value="MEF3366007.1"/>
    <property type="molecule type" value="Genomic_DNA"/>
</dbReference>
<keyword evidence="4" id="KW-1185">Reference proteome</keyword>
<dbReference type="SUPFAM" id="SSF56925">
    <property type="entry name" value="OMPA-like"/>
    <property type="match status" value="1"/>
</dbReference>
<comment type="caution">
    <text evidence="3">The sequence shown here is derived from an EMBL/GenBank/DDBJ whole genome shotgun (WGS) entry which is preliminary data.</text>
</comment>
<accession>A0ABU7XG40</accession>
<sequence>MTKRLTFATIVALAVSGGSALAADLPSYKAPLPPPPPPPPLWTGFYAGLNAGYGFGTTNQVNTASFPVQDTLAALTAPLSPFLVSNFRFGSSSLANTGTANVNQNGFIGGGQIGYNWQFYNSFVAGVEADIQGAGIRGRGGYSGVGADSLNFANLVTVNRTAIGSGDIQAGIDWMGTVRGRLGWLALPTLMVYGTGGLAYGGVYANATHSAAGTASLSVLGFPIASLGAPVVPGTARYSDTRVGWTAGGGFEWMLMPGWSVKAEALYYDLGSATMASSPVIYMSPISIPFLGIGGPLAANVPTSRIKYDGVIARAGVNYHFNWGSAPIVAKY</sequence>
<keyword evidence="2" id="KW-0732">Signal</keyword>
<dbReference type="PANTHER" id="PTHR34001">
    <property type="entry name" value="BLL7405 PROTEIN"/>
    <property type="match status" value="1"/>
</dbReference>
<organism evidence="3 4">
    <name type="scientific">Methylocystis borbori</name>
    <dbReference type="NCBI Taxonomy" id="3118750"/>
    <lineage>
        <taxon>Bacteria</taxon>
        <taxon>Pseudomonadati</taxon>
        <taxon>Pseudomonadota</taxon>
        <taxon>Alphaproteobacteria</taxon>
        <taxon>Hyphomicrobiales</taxon>
        <taxon>Methylocystaceae</taxon>
        <taxon>Methylocystis</taxon>
    </lineage>
</organism>
<evidence type="ECO:0000256" key="2">
    <source>
        <dbReference type="SAM" id="SignalP"/>
    </source>
</evidence>
<evidence type="ECO:0000313" key="4">
    <source>
        <dbReference type="Proteomes" id="UP001350748"/>
    </source>
</evidence>
<feature type="chain" id="PRO_5045176602" evidence="2">
    <location>
        <begin position="23"/>
        <end position="332"/>
    </location>
</feature>
<dbReference type="InterPro" id="IPR011250">
    <property type="entry name" value="OMP/PagP_B-barrel"/>
</dbReference>
<evidence type="ECO:0000313" key="3">
    <source>
        <dbReference type="EMBL" id="MEF3366007.1"/>
    </source>
</evidence>
<name>A0ABU7XG40_9HYPH</name>
<protein>
    <submittedName>
        <fullName evidence="3">Porin family protein</fullName>
    </submittedName>
</protein>
<dbReference type="Gene3D" id="2.40.160.20">
    <property type="match status" value="1"/>
</dbReference>
<dbReference type="Proteomes" id="UP001350748">
    <property type="component" value="Unassembled WGS sequence"/>
</dbReference>
<evidence type="ECO:0000256" key="1">
    <source>
        <dbReference type="ARBA" id="ARBA00038306"/>
    </source>
</evidence>
<feature type="signal peptide" evidence="2">
    <location>
        <begin position="1"/>
        <end position="22"/>
    </location>
</feature>
<dbReference type="PANTHER" id="PTHR34001:SF3">
    <property type="entry name" value="BLL7405 PROTEIN"/>
    <property type="match status" value="1"/>
</dbReference>
<reference evidence="3 4" key="1">
    <citation type="submission" date="2024-02" db="EMBL/GenBank/DDBJ databases">
        <authorList>
            <person name="Grouzdev D."/>
        </authorList>
    </citation>
    <scope>NUCLEOTIDE SEQUENCE [LARGE SCALE GENOMIC DNA]</scope>
    <source>
        <strain evidence="3 4">9N</strain>
    </source>
</reference>
<dbReference type="InterPro" id="IPR051692">
    <property type="entry name" value="OMP-like"/>
</dbReference>
<gene>
    <name evidence="3" type="ORF">V3H18_05600</name>
</gene>